<protein>
    <submittedName>
        <fullName evidence="2">Uncharacterized protein</fullName>
    </submittedName>
</protein>
<feature type="compositionally biased region" description="Low complexity" evidence="1">
    <location>
        <begin position="294"/>
        <end position="312"/>
    </location>
</feature>
<feature type="compositionally biased region" description="Low complexity" evidence="1">
    <location>
        <begin position="60"/>
        <end position="69"/>
    </location>
</feature>
<gene>
    <name evidence="2" type="ORF">IWX90DRAFT_487052</name>
</gene>
<accession>A0ABR1XPZ2</accession>
<feature type="compositionally biased region" description="Low complexity" evidence="1">
    <location>
        <begin position="132"/>
        <end position="144"/>
    </location>
</feature>
<feature type="compositionally biased region" description="Basic and acidic residues" evidence="1">
    <location>
        <begin position="241"/>
        <end position="254"/>
    </location>
</feature>
<feature type="region of interest" description="Disordered" evidence="1">
    <location>
        <begin position="347"/>
        <end position="368"/>
    </location>
</feature>
<dbReference type="EMBL" id="JBBWUH010000006">
    <property type="protein sequence ID" value="KAK8163712.1"/>
    <property type="molecule type" value="Genomic_DNA"/>
</dbReference>
<sequence>MTASSNRGGTPNQQPHHRHNQHPQLRLPLSHHGLPRAPTSPSSSFSSRSNRYEALSNPHSSASSSATTTPTFIPHAGPKHQHNPSIASSSSTSTQINASTTVAAADASQRAASFFRYSRTGDAPPSPPMTPFSPSAFPSEASTPMVLSPALPPQTAASDDSVTQCCAHCRHCGGSVSEVTGSQQHQQQRSRSVEDVPSPVRRHASTRSLKHAESSVSSSASVEPPLASASKQVKRQQQEQSHSRDGSKGVDRGRPAARGSDGPDASTCVGGGGGGRADEPKTDQGIAAAPVPLPSSSLYVPPSSSSSSSSFSRMGKRIKAALGGPKKGATAAAAAAVPSGVRYTGADGAAERKMAKKREKERERDALVEVEEVGDVHWTEM</sequence>
<feature type="compositionally biased region" description="Polar residues" evidence="1">
    <location>
        <begin position="1"/>
        <end position="11"/>
    </location>
</feature>
<evidence type="ECO:0000313" key="3">
    <source>
        <dbReference type="Proteomes" id="UP001456524"/>
    </source>
</evidence>
<feature type="region of interest" description="Disordered" evidence="1">
    <location>
        <begin position="1"/>
        <end position="94"/>
    </location>
</feature>
<dbReference type="Proteomes" id="UP001456524">
    <property type="component" value="Unassembled WGS sequence"/>
</dbReference>
<evidence type="ECO:0000256" key="1">
    <source>
        <dbReference type="SAM" id="MobiDB-lite"/>
    </source>
</evidence>
<feature type="compositionally biased region" description="Low complexity" evidence="1">
    <location>
        <begin position="85"/>
        <end position="94"/>
    </location>
</feature>
<evidence type="ECO:0000313" key="2">
    <source>
        <dbReference type="EMBL" id="KAK8163712.1"/>
    </source>
</evidence>
<feature type="compositionally biased region" description="Low complexity" evidence="1">
    <location>
        <begin position="214"/>
        <end position="230"/>
    </location>
</feature>
<feature type="compositionally biased region" description="Basic residues" evidence="1">
    <location>
        <begin position="200"/>
        <end position="209"/>
    </location>
</feature>
<feature type="region of interest" description="Disordered" evidence="1">
    <location>
        <begin position="176"/>
        <end position="313"/>
    </location>
</feature>
<feature type="region of interest" description="Disordered" evidence="1">
    <location>
        <begin position="118"/>
        <end position="146"/>
    </location>
</feature>
<comment type="caution">
    <text evidence="2">The sequence shown here is derived from an EMBL/GenBank/DDBJ whole genome shotgun (WGS) entry which is preliminary data.</text>
</comment>
<proteinExistence type="predicted"/>
<name>A0ABR1XPZ2_9PEZI</name>
<organism evidence="2 3">
    <name type="scientific">Phyllosticta citrichinensis</name>
    <dbReference type="NCBI Taxonomy" id="1130410"/>
    <lineage>
        <taxon>Eukaryota</taxon>
        <taxon>Fungi</taxon>
        <taxon>Dikarya</taxon>
        <taxon>Ascomycota</taxon>
        <taxon>Pezizomycotina</taxon>
        <taxon>Dothideomycetes</taxon>
        <taxon>Dothideomycetes incertae sedis</taxon>
        <taxon>Botryosphaeriales</taxon>
        <taxon>Phyllostictaceae</taxon>
        <taxon>Phyllosticta</taxon>
    </lineage>
</organism>
<keyword evidence="3" id="KW-1185">Reference proteome</keyword>
<feature type="compositionally biased region" description="Low complexity" evidence="1">
    <location>
        <begin position="35"/>
        <end position="49"/>
    </location>
</feature>
<reference evidence="2 3" key="1">
    <citation type="journal article" date="2022" name="G3 (Bethesda)">
        <title>Enemy or ally: a genomic approach to elucidate the lifestyle of Phyllosticta citrichinaensis.</title>
        <authorList>
            <person name="Buijs V.A."/>
            <person name="Groenewald J.Z."/>
            <person name="Haridas S."/>
            <person name="LaButti K.M."/>
            <person name="Lipzen A."/>
            <person name="Martin F.M."/>
            <person name="Barry K."/>
            <person name="Grigoriev I.V."/>
            <person name="Crous P.W."/>
            <person name="Seidl M.F."/>
        </authorList>
    </citation>
    <scope>NUCLEOTIDE SEQUENCE [LARGE SCALE GENOMIC DNA]</scope>
    <source>
        <strain evidence="2 3">CBS 129764</strain>
    </source>
</reference>
<feature type="compositionally biased region" description="Basic and acidic residues" evidence="1">
    <location>
        <begin position="349"/>
        <end position="367"/>
    </location>
</feature>